<accession>A0A2S7T4N2</accession>
<feature type="signal peptide" evidence="1">
    <location>
        <begin position="1"/>
        <end position="18"/>
    </location>
</feature>
<gene>
    <name evidence="2" type="ORF">BST99_01590</name>
</gene>
<dbReference type="AlphaFoldDB" id="A0A2S7T4N2"/>
<protein>
    <recommendedName>
        <fullName evidence="4">Periplasmic heavy metal sensor</fullName>
    </recommendedName>
</protein>
<proteinExistence type="predicted"/>
<organism evidence="2 3">
    <name type="scientific">Aureicoccus marinus</name>
    <dbReference type="NCBI Taxonomy" id="754435"/>
    <lineage>
        <taxon>Bacteria</taxon>
        <taxon>Pseudomonadati</taxon>
        <taxon>Bacteroidota</taxon>
        <taxon>Flavobacteriia</taxon>
        <taxon>Flavobacteriales</taxon>
        <taxon>Flavobacteriaceae</taxon>
        <taxon>Aureicoccus</taxon>
    </lineage>
</organism>
<reference evidence="3" key="1">
    <citation type="submission" date="2016-11" db="EMBL/GenBank/DDBJ databases">
        <title>Trade-off between light-utilization and light-protection in marine flavobacteria.</title>
        <authorList>
            <person name="Kumagai Y."/>
            <person name="Yoshizawa S."/>
            <person name="Kogure K."/>
        </authorList>
    </citation>
    <scope>NUCLEOTIDE SEQUENCE [LARGE SCALE GENOMIC DNA]</scope>
    <source>
        <strain evidence="3">SG-18</strain>
    </source>
</reference>
<dbReference type="OrthoDB" id="1445945at2"/>
<sequence>MRIAFVLMCFLSVTGLVAQQDCYLGVGGPDNQTIAEVFQLDSVQQEQLANLGAELNYRNQLLAQRAEYLLDLHAQSSPEDLLVMSFEYRQVIDSMHTNMRMIDKKMLSLFNDKQYNMYIKLCNQAMSSPIYTSRANQKQKKKKDSR</sequence>
<evidence type="ECO:0000313" key="2">
    <source>
        <dbReference type="EMBL" id="PQJ14614.1"/>
    </source>
</evidence>
<keyword evidence="1" id="KW-0732">Signal</keyword>
<evidence type="ECO:0000256" key="1">
    <source>
        <dbReference type="SAM" id="SignalP"/>
    </source>
</evidence>
<dbReference type="EMBL" id="MQVX01000001">
    <property type="protein sequence ID" value="PQJ14614.1"/>
    <property type="molecule type" value="Genomic_DNA"/>
</dbReference>
<dbReference type="RefSeq" id="WP_105000248.1">
    <property type="nucleotide sequence ID" value="NZ_MQVX01000001.1"/>
</dbReference>
<keyword evidence="3" id="KW-1185">Reference proteome</keyword>
<comment type="caution">
    <text evidence="2">The sequence shown here is derived from an EMBL/GenBank/DDBJ whole genome shotgun (WGS) entry which is preliminary data.</text>
</comment>
<evidence type="ECO:0008006" key="4">
    <source>
        <dbReference type="Google" id="ProtNLM"/>
    </source>
</evidence>
<dbReference type="Proteomes" id="UP000239366">
    <property type="component" value="Unassembled WGS sequence"/>
</dbReference>
<name>A0A2S7T4N2_9FLAO</name>
<feature type="chain" id="PRO_5015416889" description="Periplasmic heavy metal sensor" evidence="1">
    <location>
        <begin position="19"/>
        <end position="146"/>
    </location>
</feature>
<evidence type="ECO:0000313" key="3">
    <source>
        <dbReference type="Proteomes" id="UP000239366"/>
    </source>
</evidence>